<dbReference type="EMBL" id="KV875102">
    <property type="protein sequence ID" value="OIW25043.1"/>
    <property type="molecule type" value="Genomic_DNA"/>
</dbReference>
<evidence type="ECO:0000313" key="1">
    <source>
        <dbReference type="EMBL" id="OIW25043.1"/>
    </source>
</evidence>
<organism evidence="1 2">
    <name type="scientific">Coniochaeta ligniaria NRRL 30616</name>
    <dbReference type="NCBI Taxonomy" id="1408157"/>
    <lineage>
        <taxon>Eukaryota</taxon>
        <taxon>Fungi</taxon>
        <taxon>Dikarya</taxon>
        <taxon>Ascomycota</taxon>
        <taxon>Pezizomycotina</taxon>
        <taxon>Sordariomycetes</taxon>
        <taxon>Sordariomycetidae</taxon>
        <taxon>Coniochaetales</taxon>
        <taxon>Coniochaetaceae</taxon>
        <taxon>Coniochaeta</taxon>
    </lineage>
</organism>
<protein>
    <submittedName>
        <fullName evidence="1">Uncharacterized protein</fullName>
    </submittedName>
</protein>
<evidence type="ECO:0000313" key="2">
    <source>
        <dbReference type="Proteomes" id="UP000182658"/>
    </source>
</evidence>
<accession>A0A1J7ICN3</accession>
<dbReference type="AlphaFoldDB" id="A0A1J7ICN3"/>
<dbReference type="InParanoid" id="A0A1J7ICN3"/>
<gene>
    <name evidence="1" type="ORF">CONLIGDRAFT_648107</name>
</gene>
<reference evidence="1 2" key="1">
    <citation type="submission" date="2016-10" db="EMBL/GenBank/DDBJ databases">
        <title>Draft genome sequence of Coniochaeta ligniaria NRRL30616, a lignocellulolytic fungus for bioabatement of inhibitors in plant biomass hydrolysates.</title>
        <authorList>
            <consortium name="DOE Joint Genome Institute"/>
            <person name="Jimenez D.J."/>
            <person name="Hector R.E."/>
            <person name="Riley R."/>
            <person name="Sun H."/>
            <person name="Grigoriev I.V."/>
            <person name="Van Elsas J.D."/>
            <person name="Nichols N.N."/>
        </authorList>
    </citation>
    <scope>NUCLEOTIDE SEQUENCE [LARGE SCALE GENOMIC DNA]</scope>
    <source>
        <strain evidence="1 2">NRRL 30616</strain>
    </source>
</reference>
<sequence length="202" mass="21904">MQYYCAVEWSVSSPVMKNGMAKVKVVMQSGPDFTLLQLSCLEGVIIVIKEGACRPSTVKWSSENVKTHYRRISAQRIRASTPVIDSYAGSELTAAPGRITPAIRPRTGAYLCPFCEDHPFGAIDPELQRRFFWLAKIANANYQQKTIDARTVATTKTNALGASSGSRGGRGGPISSLSNLDSWIAKVDSSCLGPRCPLSVCD</sequence>
<proteinExistence type="predicted"/>
<keyword evidence="2" id="KW-1185">Reference proteome</keyword>
<name>A0A1J7ICN3_9PEZI</name>
<dbReference type="Proteomes" id="UP000182658">
    <property type="component" value="Unassembled WGS sequence"/>
</dbReference>